<evidence type="ECO:0000313" key="3">
    <source>
        <dbReference type="Proteomes" id="UP000275910"/>
    </source>
</evidence>
<accession>A0A3N2RBJ8</accession>
<protein>
    <submittedName>
        <fullName evidence="2">Uncharacterized protein</fullName>
    </submittedName>
</protein>
<feature type="region of interest" description="Disordered" evidence="1">
    <location>
        <begin position="134"/>
        <end position="170"/>
    </location>
</feature>
<dbReference type="Proteomes" id="UP000275910">
    <property type="component" value="Unassembled WGS sequence"/>
</dbReference>
<proteinExistence type="predicted"/>
<feature type="region of interest" description="Disordered" evidence="1">
    <location>
        <begin position="70"/>
        <end position="107"/>
    </location>
</feature>
<organism evidence="2 3">
    <name type="scientific">Lysobacter enzymogenes</name>
    <dbReference type="NCBI Taxonomy" id="69"/>
    <lineage>
        <taxon>Bacteria</taxon>
        <taxon>Pseudomonadati</taxon>
        <taxon>Pseudomonadota</taxon>
        <taxon>Gammaproteobacteria</taxon>
        <taxon>Lysobacterales</taxon>
        <taxon>Lysobacteraceae</taxon>
        <taxon>Lysobacter</taxon>
    </lineage>
</organism>
<comment type="caution">
    <text evidence="2">The sequence shown here is derived from an EMBL/GenBank/DDBJ whole genome shotgun (WGS) entry which is preliminary data.</text>
</comment>
<gene>
    <name evidence="2" type="ORF">D9T17_21910</name>
</gene>
<evidence type="ECO:0000313" key="2">
    <source>
        <dbReference type="EMBL" id="ROU04781.1"/>
    </source>
</evidence>
<evidence type="ECO:0000256" key="1">
    <source>
        <dbReference type="SAM" id="MobiDB-lite"/>
    </source>
</evidence>
<dbReference type="EMBL" id="RCTY01000055">
    <property type="protein sequence ID" value="ROU04781.1"/>
    <property type="molecule type" value="Genomic_DNA"/>
</dbReference>
<name>A0A3N2RBJ8_LYSEN</name>
<feature type="compositionally biased region" description="Pro residues" evidence="1">
    <location>
        <begin position="70"/>
        <end position="87"/>
    </location>
</feature>
<feature type="compositionally biased region" description="Low complexity" evidence="1">
    <location>
        <begin position="98"/>
        <end position="107"/>
    </location>
</feature>
<dbReference type="RefSeq" id="WP_123649429.1">
    <property type="nucleotide sequence ID" value="NZ_RCTY01000055.1"/>
</dbReference>
<sequence>MQAGQSTPLTPAVRAGAAREVSRGESVLAWTAVLAFHAALFWLAGKALMPRGAAVDAQALTLVWLPPPAEPAPSAPAAAPPAPPPARAQPASRHRAPPARMAAAAAEPVADTGLTAVQIGPAPPVPVAPAAATATRAPWDAPPSPPPAKPFASRAPDLPGQGAQRFRMRPPRSIASTVEQIGLLFGGGGPSDCAETRKNIRDLAVLGADAVAQEVEEERRNCRN</sequence>
<reference evidence="2 3" key="1">
    <citation type="submission" date="2018-10" db="EMBL/GenBank/DDBJ databases">
        <title>The genome of Lysobacter enzymogenes OH11.</title>
        <authorList>
            <person name="Liu F."/>
            <person name="Zhao Y."/>
            <person name="Qian G."/>
            <person name="Chen Y."/>
            <person name="Xu H."/>
        </authorList>
    </citation>
    <scope>NUCLEOTIDE SEQUENCE [LARGE SCALE GENOMIC DNA]</scope>
    <source>
        <strain evidence="2 3">OH11</strain>
    </source>
</reference>
<dbReference type="AlphaFoldDB" id="A0A3N2RBJ8"/>
<feature type="compositionally biased region" description="Pro residues" evidence="1">
    <location>
        <begin position="140"/>
        <end position="149"/>
    </location>
</feature>